<dbReference type="PRINTS" id="PR00463">
    <property type="entry name" value="EP450I"/>
</dbReference>
<dbReference type="InterPro" id="IPR036396">
    <property type="entry name" value="Cyt_P450_sf"/>
</dbReference>
<reference evidence="12 13" key="1">
    <citation type="journal article" date="2021" name="Comput. Struct. Biotechnol. J.">
        <title>De novo genome assembly of the potent medicinal plant Rehmannia glutinosa using nanopore technology.</title>
        <authorList>
            <person name="Ma L."/>
            <person name="Dong C."/>
            <person name="Song C."/>
            <person name="Wang X."/>
            <person name="Zheng X."/>
            <person name="Niu Y."/>
            <person name="Chen S."/>
            <person name="Feng W."/>
        </authorList>
    </citation>
    <scope>NUCLEOTIDE SEQUENCE [LARGE SCALE GENOMIC DNA]</scope>
    <source>
        <strain evidence="12">DH-2019</strain>
    </source>
</reference>
<evidence type="ECO:0000256" key="5">
    <source>
        <dbReference type="ARBA" id="ARBA00022723"/>
    </source>
</evidence>
<dbReference type="InterPro" id="IPR001128">
    <property type="entry name" value="Cyt_P450"/>
</dbReference>
<dbReference type="EMBL" id="JABTTQ020001413">
    <property type="protein sequence ID" value="KAK6131192.1"/>
    <property type="molecule type" value="Genomic_DNA"/>
</dbReference>
<organism evidence="12 13">
    <name type="scientific">Rehmannia glutinosa</name>
    <name type="common">Chinese foxglove</name>
    <dbReference type="NCBI Taxonomy" id="99300"/>
    <lineage>
        <taxon>Eukaryota</taxon>
        <taxon>Viridiplantae</taxon>
        <taxon>Streptophyta</taxon>
        <taxon>Embryophyta</taxon>
        <taxon>Tracheophyta</taxon>
        <taxon>Spermatophyta</taxon>
        <taxon>Magnoliopsida</taxon>
        <taxon>eudicotyledons</taxon>
        <taxon>Gunneridae</taxon>
        <taxon>Pentapetalae</taxon>
        <taxon>asterids</taxon>
        <taxon>lamiids</taxon>
        <taxon>Lamiales</taxon>
        <taxon>Orobanchaceae</taxon>
        <taxon>Rehmannieae</taxon>
        <taxon>Rehmannia</taxon>
    </lineage>
</organism>
<evidence type="ECO:0000256" key="10">
    <source>
        <dbReference type="ARBA" id="ARBA00023136"/>
    </source>
</evidence>
<evidence type="ECO:0000256" key="11">
    <source>
        <dbReference type="RuleBase" id="RU000461"/>
    </source>
</evidence>
<dbReference type="SUPFAM" id="SSF48264">
    <property type="entry name" value="Cytochrome P450"/>
    <property type="match status" value="1"/>
</dbReference>
<dbReference type="PANTHER" id="PTHR24282">
    <property type="entry name" value="CYTOCHROME P450 FAMILY MEMBER"/>
    <property type="match status" value="1"/>
</dbReference>
<comment type="similarity">
    <text evidence="2 11">Belongs to the cytochrome P450 family.</text>
</comment>
<evidence type="ECO:0000313" key="13">
    <source>
        <dbReference type="Proteomes" id="UP001318860"/>
    </source>
</evidence>
<evidence type="ECO:0000313" key="12">
    <source>
        <dbReference type="EMBL" id="KAK6131192.1"/>
    </source>
</evidence>
<dbReference type="Gene3D" id="1.10.630.10">
    <property type="entry name" value="Cytochrome P450"/>
    <property type="match status" value="1"/>
</dbReference>
<proteinExistence type="inferred from homology"/>
<keyword evidence="5 11" id="KW-0479">Metal-binding</keyword>
<evidence type="ECO:0000256" key="7">
    <source>
        <dbReference type="ARBA" id="ARBA00023002"/>
    </source>
</evidence>
<keyword evidence="8 11" id="KW-0408">Iron</keyword>
<sequence length="524" mass="59892">MLLLIPPLLLLLIISVKFIYTNIYLPFKIKKHFAKQGVRGPSYNLIYGNSEEIKNLIKTAVSKPIQDFCHDVLDRVLPHYYKWSGRYGKTLLFWFGSKPTLIFVEPDMIKEVLVSNSGSIGKEAFNPLSKQLFGQGLVGLQGEKWAVHRKIASLAFTMERVKAWVPEIVASTMNELKKWEEENGGKDEFEMDVHKALHKLSADIISRVAFGSSFEQGKHIFELQDKQTILTLQANRNVYIPGFRFLPTRNNRMMSNLENEIRESVRRLIVKNSKLSGTSRNLLTLLMGDNEQNEEGLGVEEVIDECKTFYFAGKETSANLLSWAIVLLAMHPEWQNRTREEVFRVCKNNAVPTAENLNEFKLVSITVKLFTSCVLLFDGGNIGFPWITMILYETMRLYPPVVMLTRHASKNVKLGSLDVPAHTQFNLPILAVHHDTEIWGQDANEFNPERFSQPRKHLASYFPFGLGPRICVGQNLAMVEAKLILAMIIRRFTLTVSPSYVHAPIFSWTLEPQYGAQILFRRVI</sequence>
<dbReference type="Pfam" id="PF00067">
    <property type="entry name" value="p450"/>
    <property type="match status" value="2"/>
</dbReference>
<keyword evidence="7 11" id="KW-0560">Oxidoreductase</keyword>
<name>A0ABR0V7I6_REHGL</name>
<dbReference type="PROSITE" id="PS00086">
    <property type="entry name" value="CYTOCHROME_P450"/>
    <property type="match status" value="1"/>
</dbReference>
<evidence type="ECO:0000256" key="3">
    <source>
        <dbReference type="ARBA" id="ARBA00022617"/>
    </source>
</evidence>
<evidence type="ECO:0000256" key="9">
    <source>
        <dbReference type="ARBA" id="ARBA00023033"/>
    </source>
</evidence>
<dbReference type="PRINTS" id="PR00385">
    <property type="entry name" value="P450"/>
</dbReference>
<evidence type="ECO:0000256" key="4">
    <source>
        <dbReference type="ARBA" id="ARBA00022692"/>
    </source>
</evidence>
<accession>A0ABR0V7I6</accession>
<dbReference type="InterPro" id="IPR050665">
    <property type="entry name" value="Cytochrome_P450_Monooxygen"/>
</dbReference>
<keyword evidence="13" id="KW-1185">Reference proteome</keyword>
<comment type="caution">
    <text evidence="12">The sequence shown here is derived from an EMBL/GenBank/DDBJ whole genome shotgun (WGS) entry which is preliminary data.</text>
</comment>
<dbReference type="Proteomes" id="UP001318860">
    <property type="component" value="Unassembled WGS sequence"/>
</dbReference>
<evidence type="ECO:0000256" key="6">
    <source>
        <dbReference type="ARBA" id="ARBA00022989"/>
    </source>
</evidence>
<evidence type="ECO:0000256" key="1">
    <source>
        <dbReference type="ARBA" id="ARBA00004167"/>
    </source>
</evidence>
<keyword evidence="4" id="KW-0812">Transmembrane</keyword>
<gene>
    <name evidence="12" type="ORF">DH2020_035063</name>
</gene>
<keyword evidence="9 11" id="KW-0503">Monooxygenase</keyword>
<dbReference type="InterPro" id="IPR017972">
    <property type="entry name" value="Cyt_P450_CS"/>
</dbReference>
<keyword evidence="10" id="KW-0472">Membrane</keyword>
<protein>
    <submittedName>
        <fullName evidence="12">Uncharacterized protein</fullName>
    </submittedName>
</protein>
<dbReference type="InterPro" id="IPR002401">
    <property type="entry name" value="Cyt_P450_E_grp-I"/>
</dbReference>
<comment type="subcellular location">
    <subcellularLocation>
        <location evidence="1">Membrane</location>
        <topology evidence="1">Single-pass membrane protein</topology>
    </subcellularLocation>
</comment>
<keyword evidence="3 11" id="KW-0349">Heme</keyword>
<evidence type="ECO:0000256" key="8">
    <source>
        <dbReference type="ARBA" id="ARBA00023004"/>
    </source>
</evidence>
<keyword evidence="6" id="KW-1133">Transmembrane helix</keyword>
<dbReference type="PANTHER" id="PTHR24282:SF155">
    <property type="entry name" value="CYTOCHROME P450 734A1-LIKE"/>
    <property type="match status" value="1"/>
</dbReference>
<evidence type="ECO:0000256" key="2">
    <source>
        <dbReference type="ARBA" id="ARBA00010617"/>
    </source>
</evidence>